<accession>A0A6L5WI94</accession>
<keyword evidence="3" id="KW-1185">Reference proteome</keyword>
<feature type="transmembrane region" description="Helical" evidence="1">
    <location>
        <begin position="5"/>
        <end position="20"/>
    </location>
</feature>
<keyword evidence="1" id="KW-0812">Transmembrane</keyword>
<name>A0A6L5WI94_9BACT</name>
<organism evidence="2 3">
    <name type="scientific">Campylobacter portucalensis</name>
    <dbReference type="NCBI Taxonomy" id="2608384"/>
    <lineage>
        <taxon>Bacteria</taxon>
        <taxon>Pseudomonadati</taxon>
        <taxon>Campylobacterota</taxon>
        <taxon>Epsilonproteobacteria</taxon>
        <taxon>Campylobacterales</taxon>
        <taxon>Campylobacteraceae</taxon>
        <taxon>Campylobacter</taxon>
    </lineage>
</organism>
<dbReference type="Pfam" id="PF04186">
    <property type="entry name" value="FxsA"/>
    <property type="match status" value="1"/>
</dbReference>
<keyword evidence="1" id="KW-0472">Membrane</keyword>
<dbReference type="InterPro" id="IPR007313">
    <property type="entry name" value="FxsA"/>
</dbReference>
<feature type="transmembrane region" description="Helical" evidence="1">
    <location>
        <begin position="26"/>
        <end position="43"/>
    </location>
</feature>
<evidence type="ECO:0008006" key="4">
    <source>
        <dbReference type="Google" id="ProtNLM"/>
    </source>
</evidence>
<evidence type="ECO:0000313" key="3">
    <source>
        <dbReference type="Proteomes" id="UP000476338"/>
    </source>
</evidence>
<dbReference type="Proteomes" id="UP000476338">
    <property type="component" value="Unassembled WGS sequence"/>
</dbReference>
<gene>
    <name evidence="2" type="ORF">F1B92_02000</name>
</gene>
<protein>
    <recommendedName>
        <fullName evidence="4">FxsA family protein</fullName>
    </recommendedName>
</protein>
<feature type="transmembrane region" description="Helical" evidence="1">
    <location>
        <begin position="81"/>
        <end position="100"/>
    </location>
</feature>
<dbReference type="GO" id="GO:0016020">
    <property type="term" value="C:membrane"/>
    <property type="evidence" value="ECO:0007669"/>
    <property type="project" value="InterPro"/>
</dbReference>
<proteinExistence type="predicted"/>
<keyword evidence="1" id="KW-1133">Transmembrane helix</keyword>
<dbReference type="EMBL" id="VWSJ01000005">
    <property type="protein sequence ID" value="MSN95977.1"/>
    <property type="molecule type" value="Genomic_DNA"/>
</dbReference>
<evidence type="ECO:0000256" key="1">
    <source>
        <dbReference type="SAM" id="Phobius"/>
    </source>
</evidence>
<sequence>MKKLLLPYFVFEIIFVVFFLSEYSFFILFFEILFSAIIGYILITKFGVLNITKNLTKISPSIVFGNLGLAISGMLLMVPGILSDSVGVLIIFVSLIMKIIKKDRDKFNNTQNNTYNYTKNDEVIDVEIIEEGENLWKK</sequence>
<reference evidence="2 3" key="2">
    <citation type="submission" date="2020-03" db="EMBL/GenBank/DDBJ databases">
        <title>Campylobacter portucalensis sp. nov., a new species of Campylobacter isolated from the reproductive tract of bulls.</title>
        <authorList>
            <person name="Silva M.F."/>
            <person name="Pereira G."/>
            <person name="Carneiro C."/>
            <person name="Hemphill A."/>
            <person name="Mateus L."/>
            <person name="Lopes-Da-Costa L."/>
            <person name="Silva E."/>
        </authorList>
    </citation>
    <scope>NUCLEOTIDE SEQUENCE [LARGE SCALE GENOMIC DNA]</scope>
    <source>
        <strain evidence="2 3">FMV-PI01</strain>
    </source>
</reference>
<dbReference type="AlphaFoldDB" id="A0A6L5WI94"/>
<evidence type="ECO:0000313" key="2">
    <source>
        <dbReference type="EMBL" id="MSN95977.1"/>
    </source>
</evidence>
<comment type="caution">
    <text evidence="2">The sequence shown here is derived from an EMBL/GenBank/DDBJ whole genome shotgun (WGS) entry which is preliminary data.</text>
</comment>
<reference evidence="2 3" key="1">
    <citation type="submission" date="2019-09" db="EMBL/GenBank/DDBJ databases">
        <authorList>
            <person name="Silva M."/>
            <person name="Pereira G."/>
            <person name="Lopes-Da-Costa L."/>
            <person name="Silva E."/>
        </authorList>
    </citation>
    <scope>NUCLEOTIDE SEQUENCE [LARGE SCALE GENOMIC DNA]</scope>
    <source>
        <strain evidence="2 3">FMV-PI01</strain>
    </source>
</reference>
<dbReference type="RefSeq" id="WP_154570248.1">
    <property type="nucleotide sequence ID" value="NZ_VWSJ01000005.1"/>
</dbReference>